<keyword evidence="2" id="KW-1185">Reference proteome</keyword>
<feature type="domain" description="Tubulin polyglutamylase complex subunit 1-like C-terminal" evidence="1">
    <location>
        <begin position="57"/>
        <end position="247"/>
    </location>
</feature>
<dbReference type="GeneID" id="100377320"/>
<dbReference type="SUPFAM" id="SSF47391">
    <property type="entry name" value="Dimerization-anchoring domain of cAMP-dependent PK regulatory subunit"/>
    <property type="match status" value="1"/>
</dbReference>
<dbReference type="InterPro" id="IPR057632">
    <property type="entry name" value="TPGS1_C"/>
</dbReference>
<reference evidence="3" key="1">
    <citation type="submission" date="2025-08" db="UniProtKB">
        <authorList>
            <consortium name="RefSeq"/>
        </authorList>
    </citation>
    <scope>IDENTIFICATION</scope>
    <source>
        <tissue evidence="3">Testes</tissue>
    </source>
</reference>
<dbReference type="Proteomes" id="UP000694865">
    <property type="component" value="Unplaced"/>
</dbReference>
<dbReference type="Pfam" id="PF24480">
    <property type="entry name" value="TPGS1_C"/>
    <property type="match status" value="1"/>
</dbReference>
<dbReference type="PANTHER" id="PTHR31932">
    <property type="entry name" value="TUBULIN POLYGLUTAMYLASE COMPLEX SUBUNIT 1"/>
    <property type="match status" value="1"/>
</dbReference>
<protein>
    <submittedName>
        <fullName evidence="3">Tubulin polyglutamylase complex subunit 1-like</fullName>
    </submittedName>
</protein>
<dbReference type="PANTHER" id="PTHR31932:SF2">
    <property type="entry name" value="TUBULIN POLYGLUTAMYLASE COMPLEX SUBUNIT 1"/>
    <property type="match status" value="1"/>
</dbReference>
<evidence type="ECO:0000313" key="3">
    <source>
        <dbReference type="RefSeq" id="XP_002734510.1"/>
    </source>
</evidence>
<proteinExistence type="predicted"/>
<gene>
    <name evidence="3" type="primary">LOC100377320</name>
</gene>
<accession>A0ABM0GPL5</accession>
<dbReference type="RefSeq" id="XP_002734510.1">
    <property type="nucleotide sequence ID" value="XM_002734464.2"/>
</dbReference>
<name>A0ABM0GPL5_SACKO</name>
<sequence length="265" mass="29737">MAARLRDADRPESNREFLERTNVSSQIRDALSKMIENRPEDPVLYLAEYFEGISDNKPSKVTKAYQRILLTHYTRPAFETNAVAAYDTLCTQSGIKGCNGLTGSVYTELLAMLSRDISSVISEKLLKKTQCRDYEVVPYDVYFSGVLACLVLKDYIKEAQSLFNEFDISKSGHANRELCDAALNLLDESVTMTTSNPVSILEAGVKLSPDKLCRLLSQSVSVKQRNTSTITWEEFMLISADIFLKKVPSTTRCLKDVPLVSSFKE</sequence>
<evidence type="ECO:0000259" key="1">
    <source>
        <dbReference type="Pfam" id="PF24480"/>
    </source>
</evidence>
<evidence type="ECO:0000313" key="2">
    <source>
        <dbReference type="Proteomes" id="UP000694865"/>
    </source>
</evidence>
<dbReference type="CDD" id="cd22960">
    <property type="entry name" value="DD_TPGS1"/>
    <property type="match status" value="1"/>
</dbReference>
<organism evidence="2 3">
    <name type="scientific">Saccoglossus kowalevskii</name>
    <name type="common">Acorn worm</name>
    <dbReference type="NCBI Taxonomy" id="10224"/>
    <lineage>
        <taxon>Eukaryota</taxon>
        <taxon>Metazoa</taxon>
        <taxon>Hemichordata</taxon>
        <taxon>Enteropneusta</taxon>
        <taxon>Harrimaniidae</taxon>
        <taxon>Saccoglossus</taxon>
    </lineage>
</organism>
<dbReference type="Gene3D" id="1.20.890.10">
    <property type="entry name" value="cAMP-dependent protein kinase regulatory subunit, dimerization-anchoring domain"/>
    <property type="match status" value="1"/>
</dbReference>
<dbReference type="InterPro" id="IPR039235">
    <property type="entry name" value="TPGS1"/>
</dbReference>
<dbReference type="InterPro" id="IPR047502">
    <property type="entry name" value="DD_TPGS1"/>
</dbReference>